<dbReference type="InterPro" id="IPR001453">
    <property type="entry name" value="MoaB/Mog_dom"/>
</dbReference>
<evidence type="ECO:0000256" key="1">
    <source>
        <dbReference type="SAM" id="MobiDB-lite"/>
    </source>
</evidence>
<dbReference type="VEuPathDB" id="FungiDB:MELLADRAFT_41791"/>
<dbReference type="EMBL" id="GL883091">
    <property type="protein sequence ID" value="EGG12217.1"/>
    <property type="molecule type" value="Genomic_DNA"/>
</dbReference>
<gene>
    <name evidence="3" type="ORF">MELLADRAFT_41791</name>
</gene>
<name>F4R5R0_MELLP</name>
<dbReference type="GO" id="GO:0042726">
    <property type="term" value="P:flavin-containing compound metabolic process"/>
    <property type="evidence" value="ECO:0007669"/>
    <property type="project" value="EnsemblFungi"/>
</dbReference>
<keyword evidence="4" id="KW-1185">Reference proteome</keyword>
<dbReference type="Pfam" id="PF24102">
    <property type="entry name" value="FLAD1_M"/>
    <property type="match status" value="1"/>
</dbReference>
<reference evidence="4" key="1">
    <citation type="journal article" date="2011" name="Proc. Natl. Acad. Sci. U.S.A.">
        <title>Obligate biotrophy features unraveled by the genomic analysis of rust fungi.</title>
        <authorList>
            <person name="Duplessis S."/>
            <person name="Cuomo C.A."/>
            <person name="Lin Y.-C."/>
            <person name="Aerts A."/>
            <person name="Tisserant E."/>
            <person name="Veneault-Fourrey C."/>
            <person name="Joly D.L."/>
            <person name="Hacquard S."/>
            <person name="Amselem J."/>
            <person name="Cantarel B.L."/>
            <person name="Chiu R."/>
            <person name="Coutinho P.M."/>
            <person name="Feau N."/>
            <person name="Field M."/>
            <person name="Frey P."/>
            <person name="Gelhaye E."/>
            <person name="Goldberg J."/>
            <person name="Grabherr M.G."/>
            <person name="Kodira C.D."/>
            <person name="Kohler A."/>
            <person name="Kuees U."/>
            <person name="Lindquist E.A."/>
            <person name="Lucas S.M."/>
            <person name="Mago R."/>
            <person name="Mauceli E."/>
            <person name="Morin E."/>
            <person name="Murat C."/>
            <person name="Pangilinan J.L."/>
            <person name="Park R."/>
            <person name="Pearson M."/>
            <person name="Quesneville H."/>
            <person name="Rouhier N."/>
            <person name="Sakthikumar S."/>
            <person name="Salamov A.A."/>
            <person name="Schmutz J."/>
            <person name="Selles B."/>
            <person name="Shapiro H."/>
            <person name="Tanguay P."/>
            <person name="Tuskan G.A."/>
            <person name="Henrissat B."/>
            <person name="Van de Peer Y."/>
            <person name="Rouze P."/>
            <person name="Ellis J.G."/>
            <person name="Dodds P.N."/>
            <person name="Schein J.E."/>
            <person name="Zhong S."/>
            <person name="Hamelin R.C."/>
            <person name="Grigoriev I.V."/>
            <person name="Szabo L.J."/>
            <person name="Martin F."/>
        </authorList>
    </citation>
    <scope>NUCLEOTIDE SEQUENCE [LARGE SCALE GENOMIC DNA]</scope>
    <source>
        <strain evidence="4">98AG31 / pathotype 3-4-7</strain>
    </source>
</reference>
<dbReference type="PANTHER" id="PTHR47675">
    <property type="entry name" value="MOLYBDOPTERIN BINDING DOMAIN PROTEIN (AFU_ORTHOLOGUE AFUA_5G11210)"/>
    <property type="match status" value="1"/>
</dbReference>
<dbReference type="HOGENOM" id="CLU_030805_0_0_1"/>
<dbReference type="Pfam" id="PF00994">
    <property type="entry name" value="MoCF_biosynth"/>
    <property type="match status" value="1"/>
</dbReference>
<dbReference type="SUPFAM" id="SSF53218">
    <property type="entry name" value="Molybdenum cofactor biosynthesis proteins"/>
    <property type="match status" value="1"/>
</dbReference>
<organism evidence="4">
    <name type="scientific">Melampsora larici-populina (strain 98AG31 / pathotype 3-4-7)</name>
    <name type="common">Poplar leaf rust fungus</name>
    <dbReference type="NCBI Taxonomy" id="747676"/>
    <lineage>
        <taxon>Eukaryota</taxon>
        <taxon>Fungi</taxon>
        <taxon>Dikarya</taxon>
        <taxon>Basidiomycota</taxon>
        <taxon>Pucciniomycotina</taxon>
        <taxon>Pucciniomycetes</taxon>
        <taxon>Pucciniales</taxon>
        <taxon>Melampsoraceae</taxon>
        <taxon>Melampsora</taxon>
    </lineage>
</organism>
<dbReference type="InParanoid" id="F4R5R0"/>
<dbReference type="SMART" id="SM00852">
    <property type="entry name" value="MoCF_biosynth"/>
    <property type="match status" value="1"/>
</dbReference>
<dbReference type="STRING" id="747676.F4R5R0"/>
<dbReference type="InterPro" id="IPR056596">
    <property type="entry name" value="FLAD1_M"/>
</dbReference>
<sequence length="290" mass="32099">MINTTASDGKPIVPNFPVTPRPTDLTQRTPASRAACVIIGDEILNGKTLDTNSHHLAGLLFRSGISLDKIEIVPDIEAEIVECVRRLSEPESKFDLIFTSGGIGPTHDDITYQSLAKVWDPAGELEYDAETITRMDTYMSGRNSTAKLNPAQHEARRRMALFPKMDREVLFVVPHLWVPVVQLRRRLFILPGVPTLFTQLADALVENYIPLPPKANQPHRQFVVTSLTESSIAPCLSRFATQLAPAGIKLGSYPNFSSGQVTISLIGPDFSQLSKAALELEHQLEELYEN</sequence>
<dbReference type="eggNOG" id="KOG2644">
    <property type="taxonomic scope" value="Eukaryota"/>
</dbReference>
<dbReference type="GO" id="GO:0047884">
    <property type="term" value="F:FAD diphosphatase activity"/>
    <property type="evidence" value="ECO:0007669"/>
    <property type="project" value="EnsemblFungi"/>
</dbReference>
<feature type="region of interest" description="Disordered" evidence="1">
    <location>
        <begin position="1"/>
        <end position="27"/>
    </location>
</feature>
<feature type="domain" description="MoaB/Mog" evidence="2">
    <location>
        <begin position="35"/>
        <end position="211"/>
    </location>
</feature>
<dbReference type="PANTHER" id="PTHR47675:SF1">
    <property type="entry name" value="MOLYBDOPTERIN BINDING DOMAIN PROTEIN (AFU_ORTHOLOGUE AFUA_5G11210)"/>
    <property type="match status" value="1"/>
</dbReference>
<dbReference type="Proteomes" id="UP000001072">
    <property type="component" value="Unassembled WGS sequence"/>
</dbReference>
<dbReference type="AlphaFoldDB" id="F4R5R0"/>
<dbReference type="Gene3D" id="3.40.980.10">
    <property type="entry name" value="MoaB/Mog-like domain"/>
    <property type="match status" value="1"/>
</dbReference>
<proteinExistence type="predicted"/>
<dbReference type="KEGG" id="mlr:MELLADRAFT_41791"/>
<evidence type="ECO:0000259" key="2">
    <source>
        <dbReference type="SMART" id="SM00852"/>
    </source>
</evidence>
<dbReference type="RefSeq" id="XP_007404592.1">
    <property type="nucleotide sequence ID" value="XM_007404530.1"/>
</dbReference>
<evidence type="ECO:0000313" key="4">
    <source>
        <dbReference type="Proteomes" id="UP000001072"/>
    </source>
</evidence>
<dbReference type="GeneID" id="18928011"/>
<protein>
    <recommendedName>
        <fullName evidence="2">MoaB/Mog domain-containing protein</fullName>
    </recommendedName>
</protein>
<accession>F4R5R0</accession>
<dbReference type="OrthoDB" id="448496at2759"/>
<evidence type="ECO:0000313" key="3">
    <source>
        <dbReference type="EMBL" id="EGG12217.1"/>
    </source>
</evidence>
<dbReference type="InterPro" id="IPR036425">
    <property type="entry name" value="MoaB/Mog-like_dom_sf"/>
</dbReference>